<evidence type="ECO:0000313" key="2">
    <source>
        <dbReference type="Proteomes" id="UP001341840"/>
    </source>
</evidence>
<keyword evidence="2" id="KW-1185">Reference proteome</keyword>
<accession>A0ABU6VVP6</accession>
<name>A0ABU6VVP6_9FABA</name>
<reference evidence="1 2" key="1">
    <citation type="journal article" date="2023" name="Plants (Basel)">
        <title>Bridging the Gap: Combining Genomics and Transcriptomics Approaches to Understand Stylosanthes scabra, an Orphan Legume from the Brazilian Caatinga.</title>
        <authorList>
            <person name="Ferreira-Neto J.R.C."/>
            <person name="da Silva M.D."/>
            <person name="Binneck E."/>
            <person name="de Melo N.F."/>
            <person name="da Silva R.H."/>
            <person name="de Melo A.L.T.M."/>
            <person name="Pandolfi V."/>
            <person name="Bustamante F.O."/>
            <person name="Brasileiro-Vidal A.C."/>
            <person name="Benko-Iseppon A.M."/>
        </authorList>
    </citation>
    <scope>NUCLEOTIDE SEQUENCE [LARGE SCALE GENOMIC DNA]</scope>
    <source>
        <tissue evidence="1">Leaves</tissue>
    </source>
</reference>
<proteinExistence type="predicted"/>
<gene>
    <name evidence="1" type="ORF">PIB30_098259</name>
</gene>
<sequence>MGVPGAPHLVISFLLIPVRVRPKSLAFPSLCPLTLCSDFQAVFLLDSCSPLDLANTAPPFLNEQEEAQLWEQSDNYILKNLTELEDQIQDELSWCLKPLLFPFNAHKNSPKFLVGSESVSPLLIHIPEPRTISTVARPPSPPLSRTSLGLFNISNTSPTHAAQVCSTSQMPLIQLAMPWRANVAERKDTVSDEDRTPRLRWRWEENFIHWWLLSSEK</sequence>
<dbReference type="EMBL" id="JASCZI010153528">
    <property type="protein sequence ID" value="MED6177452.1"/>
    <property type="molecule type" value="Genomic_DNA"/>
</dbReference>
<evidence type="ECO:0000313" key="1">
    <source>
        <dbReference type="EMBL" id="MED6177452.1"/>
    </source>
</evidence>
<organism evidence="1 2">
    <name type="scientific">Stylosanthes scabra</name>
    <dbReference type="NCBI Taxonomy" id="79078"/>
    <lineage>
        <taxon>Eukaryota</taxon>
        <taxon>Viridiplantae</taxon>
        <taxon>Streptophyta</taxon>
        <taxon>Embryophyta</taxon>
        <taxon>Tracheophyta</taxon>
        <taxon>Spermatophyta</taxon>
        <taxon>Magnoliopsida</taxon>
        <taxon>eudicotyledons</taxon>
        <taxon>Gunneridae</taxon>
        <taxon>Pentapetalae</taxon>
        <taxon>rosids</taxon>
        <taxon>fabids</taxon>
        <taxon>Fabales</taxon>
        <taxon>Fabaceae</taxon>
        <taxon>Papilionoideae</taxon>
        <taxon>50 kb inversion clade</taxon>
        <taxon>dalbergioids sensu lato</taxon>
        <taxon>Dalbergieae</taxon>
        <taxon>Pterocarpus clade</taxon>
        <taxon>Stylosanthes</taxon>
    </lineage>
</organism>
<dbReference type="Proteomes" id="UP001341840">
    <property type="component" value="Unassembled WGS sequence"/>
</dbReference>
<protein>
    <submittedName>
        <fullName evidence="1">Uncharacterized protein</fullName>
    </submittedName>
</protein>
<comment type="caution">
    <text evidence="1">The sequence shown here is derived from an EMBL/GenBank/DDBJ whole genome shotgun (WGS) entry which is preliminary data.</text>
</comment>